<reference evidence="6" key="1">
    <citation type="submission" date="2016-11" db="EMBL/GenBank/DDBJ databases">
        <authorList>
            <person name="Jaros S."/>
            <person name="Januszkiewicz K."/>
            <person name="Wedrychowicz H."/>
        </authorList>
    </citation>
    <scope>NUCLEOTIDE SEQUENCE [LARGE SCALE GENOMIC DNA]</scope>
    <source>
        <strain evidence="6">CGMCC 4.3555</strain>
    </source>
</reference>
<name>A0A9X8N9J6_9ACTN</name>
<dbReference type="Gene3D" id="3.40.30.120">
    <property type="match status" value="1"/>
</dbReference>
<dbReference type="AlphaFoldDB" id="A0A9X8N9J6"/>
<dbReference type="Pfam" id="PF21274">
    <property type="entry name" value="Rng_hyd_C"/>
    <property type="match status" value="1"/>
</dbReference>
<gene>
    <name evidence="5" type="ORF">SAMN05216268_14111</name>
</gene>
<dbReference type="InterPro" id="IPR036188">
    <property type="entry name" value="FAD/NAD-bd_sf"/>
</dbReference>
<dbReference type="Proteomes" id="UP000184388">
    <property type="component" value="Unassembled WGS sequence"/>
</dbReference>
<dbReference type="PANTHER" id="PTHR43004">
    <property type="entry name" value="TRK SYSTEM POTASSIUM UPTAKE PROTEIN"/>
    <property type="match status" value="1"/>
</dbReference>
<dbReference type="InterPro" id="IPR002938">
    <property type="entry name" value="FAD-bd"/>
</dbReference>
<dbReference type="Gene3D" id="3.50.50.60">
    <property type="entry name" value="FAD/NAD(P)-binding domain"/>
    <property type="match status" value="1"/>
</dbReference>
<evidence type="ECO:0000256" key="2">
    <source>
        <dbReference type="ARBA" id="ARBA00022630"/>
    </source>
</evidence>
<dbReference type="PANTHER" id="PTHR43004:SF19">
    <property type="entry name" value="BINDING MONOOXYGENASE, PUTATIVE (JCVI)-RELATED"/>
    <property type="match status" value="1"/>
</dbReference>
<comment type="cofactor">
    <cofactor evidence="1">
        <name>FAD</name>
        <dbReference type="ChEBI" id="CHEBI:57692"/>
    </cofactor>
</comment>
<feature type="domain" description="FAD-binding" evidence="4">
    <location>
        <begin position="4"/>
        <end position="96"/>
    </location>
</feature>
<accession>A0A9X8N9J6</accession>
<dbReference type="RefSeq" id="WP_208622311.1">
    <property type="nucleotide sequence ID" value="NZ_FRBK01000041.1"/>
</dbReference>
<dbReference type="GO" id="GO:0071949">
    <property type="term" value="F:FAD binding"/>
    <property type="evidence" value="ECO:0007669"/>
    <property type="project" value="InterPro"/>
</dbReference>
<proteinExistence type="predicted"/>
<dbReference type="SUPFAM" id="SSF51905">
    <property type="entry name" value="FAD/NAD(P)-binding domain"/>
    <property type="match status" value="1"/>
</dbReference>
<dbReference type="Pfam" id="PF01494">
    <property type="entry name" value="FAD_binding_3"/>
    <property type="match status" value="1"/>
</dbReference>
<evidence type="ECO:0000256" key="3">
    <source>
        <dbReference type="ARBA" id="ARBA00022827"/>
    </source>
</evidence>
<organism evidence="5 6">
    <name type="scientific">Streptomyces yunnanensis</name>
    <dbReference type="NCBI Taxonomy" id="156453"/>
    <lineage>
        <taxon>Bacteria</taxon>
        <taxon>Bacillati</taxon>
        <taxon>Actinomycetota</taxon>
        <taxon>Actinomycetes</taxon>
        <taxon>Kitasatosporales</taxon>
        <taxon>Streptomycetaceae</taxon>
        <taxon>Streptomyces</taxon>
    </lineage>
</organism>
<keyword evidence="2" id="KW-0285">Flavoprotein</keyword>
<keyword evidence="3" id="KW-0274">FAD</keyword>
<evidence type="ECO:0000313" key="6">
    <source>
        <dbReference type="Proteomes" id="UP000184388"/>
    </source>
</evidence>
<evidence type="ECO:0000313" key="5">
    <source>
        <dbReference type="EMBL" id="SHN33905.1"/>
    </source>
</evidence>
<dbReference type="InterPro" id="IPR050641">
    <property type="entry name" value="RIFMO-like"/>
</dbReference>
<sequence length="254" mass="27804">MPLPRVLGADLPLGEPLRLSRFTFKARQSERYRDGRILLAGDAAHLFPATGVALNAGMLDAVNLAWKLAADVHGWAPAGLLDTYHDERHLAGTRTMLHTQAQVALRREHDPAAEALRQVFQELLVDEQPLRRMGSLVAGTDIRYPMPGSHHALAGTFAADLTLHTDQGTTSVAELMHTARPIFLDLAGRPDLRETARDWRQRVDVHTAKIDDRPADALLIRPDAHIAWAVTIGEPADSAAPALREALSGWFGTP</sequence>
<evidence type="ECO:0000259" key="4">
    <source>
        <dbReference type="Pfam" id="PF01494"/>
    </source>
</evidence>
<dbReference type="PRINTS" id="PR00420">
    <property type="entry name" value="RNGMNOXGNASE"/>
</dbReference>
<dbReference type="EMBL" id="FRBK01000041">
    <property type="protein sequence ID" value="SHN33905.1"/>
    <property type="molecule type" value="Genomic_DNA"/>
</dbReference>
<protein>
    <submittedName>
        <fullName evidence="5">FAD binding domain-containing protein</fullName>
    </submittedName>
</protein>
<comment type="caution">
    <text evidence="5">The sequence shown here is derived from an EMBL/GenBank/DDBJ whole genome shotgun (WGS) entry which is preliminary data.</text>
</comment>
<evidence type="ECO:0000256" key="1">
    <source>
        <dbReference type="ARBA" id="ARBA00001974"/>
    </source>
</evidence>
<dbReference type="GO" id="GO:0016709">
    <property type="term" value="F:oxidoreductase activity, acting on paired donors, with incorporation or reduction of molecular oxygen, NAD(P)H as one donor, and incorporation of one atom of oxygen"/>
    <property type="evidence" value="ECO:0007669"/>
    <property type="project" value="UniProtKB-ARBA"/>
</dbReference>